<accession>A0A1F7RUQ7</accession>
<dbReference type="SUPFAM" id="SSF143880">
    <property type="entry name" value="NE0471 N-terminal domain-like"/>
    <property type="match status" value="1"/>
</dbReference>
<dbReference type="InterPro" id="IPR036782">
    <property type="entry name" value="NE0471-like_N"/>
</dbReference>
<dbReference type="Proteomes" id="UP000179266">
    <property type="component" value="Unassembled WGS sequence"/>
</dbReference>
<protein>
    <recommendedName>
        <fullName evidence="3">DUF2442 domain-containing protein</fullName>
    </recommendedName>
</protein>
<evidence type="ECO:0008006" key="3">
    <source>
        <dbReference type="Google" id="ProtNLM"/>
    </source>
</evidence>
<sequence length="89" mass="10384">MTKSIRYPKIKRVKTPPEKKLLVEFENGVIKLYDCTPLLQQQIFQSLRDEAFFQCARADSHGYGVIWNDEIDIAESEVWINGQIANLHF</sequence>
<reference evidence="1 2" key="1">
    <citation type="journal article" date="2016" name="Nat. Commun.">
        <title>Thousands of microbial genomes shed light on interconnected biogeochemical processes in an aquifer system.</title>
        <authorList>
            <person name="Anantharaman K."/>
            <person name="Brown C.T."/>
            <person name="Hug L.A."/>
            <person name="Sharon I."/>
            <person name="Castelle C.J."/>
            <person name="Probst A.J."/>
            <person name="Thomas B.C."/>
            <person name="Singh A."/>
            <person name="Wilkins M.J."/>
            <person name="Karaoz U."/>
            <person name="Brodie E.L."/>
            <person name="Williams K.H."/>
            <person name="Hubbard S.S."/>
            <person name="Banfield J.F."/>
        </authorList>
    </citation>
    <scope>NUCLEOTIDE SEQUENCE [LARGE SCALE GENOMIC DNA]</scope>
</reference>
<dbReference type="InterPro" id="IPR018841">
    <property type="entry name" value="DUF2442"/>
</dbReference>
<dbReference type="AlphaFoldDB" id="A0A1F7RUQ7"/>
<gene>
    <name evidence="1" type="ORF">A2161_02130</name>
</gene>
<evidence type="ECO:0000313" key="2">
    <source>
        <dbReference type="Proteomes" id="UP000179266"/>
    </source>
</evidence>
<evidence type="ECO:0000313" key="1">
    <source>
        <dbReference type="EMBL" id="OGL44808.1"/>
    </source>
</evidence>
<proteinExistence type="predicted"/>
<dbReference type="Pfam" id="PF10387">
    <property type="entry name" value="DUF2442"/>
    <property type="match status" value="1"/>
</dbReference>
<dbReference type="EMBL" id="MGDD01000203">
    <property type="protein sequence ID" value="OGL44808.1"/>
    <property type="molecule type" value="Genomic_DNA"/>
</dbReference>
<comment type="caution">
    <text evidence="1">The sequence shown here is derived from an EMBL/GenBank/DDBJ whole genome shotgun (WGS) entry which is preliminary data.</text>
</comment>
<dbReference type="Gene3D" id="3.30.2020.10">
    <property type="entry name" value="NE0471-like N-terminal domain"/>
    <property type="match status" value="1"/>
</dbReference>
<name>A0A1F7RUQ7_9BACT</name>
<organism evidence="1 2">
    <name type="scientific">Candidatus Schekmanbacteria bacterium RBG_13_48_7</name>
    <dbReference type="NCBI Taxonomy" id="1817878"/>
    <lineage>
        <taxon>Bacteria</taxon>
        <taxon>Candidatus Schekmaniibacteriota</taxon>
    </lineage>
</organism>